<dbReference type="OrthoDB" id="9801806at2"/>
<gene>
    <name evidence="3" type="ordered locus">SNE_A04330</name>
</gene>
<evidence type="ECO:0008006" key="5">
    <source>
        <dbReference type="Google" id="ProtNLM"/>
    </source>
</evidence>
<dbReference type="PANTHER" id="PTHR33295">
    <property type="entry name" value="ATPASE"/>
    <property type="match status" value="1"/>
</dbReference>
<evidence type="ECO:0000259" key="2">
    <source>
        <dbReference type="Pfam" id="PF13635"/>
    </source>
</evidence>
<dbReference type="EMBL" id="FR872582">
    <property type="protein sequence ID" value="CCB88310.1"/>
    <property type="molecule type" value="Genomic_DNA"/>
</dbReference>
<dbReference type="eggNOG" id="COG1373">
    <property type="taxonomic scope" value="Bacteria"/>
</dbReference>
<protein>
    <recommendedName>
        <fullName evidence="5">ATPase</fullName>
    </recommendedName>
</protein>
<dbReference type="HOGENOM" id="CLU_047370_0_0_0"/>
<feature type="domain" description="AAA" evidence="1">
    <location>
        <begin position="20"/>
        <end position="152"/>
    </location>
</feature>
<dbReference type="SUPFAM" id="SSF52540">
    <property type="entry name" value="P-loop containing nucleoside triphosphate hydrolases"/>
    <property type="match status" value="1"/>
</dbReference>
<accession>F8L6H4</accession>
<evidence type="ECO:0000313" key="3">
    <source>
        <dbReference type="EMBL" id="CCB88310.1"/>
    </source>
</evidence>
<reference key="1">
    <citation type="journal article" date="2011" name="Mol. Biol. Evol.">
        <title>Unity in variety -- the pan-genome of the Chlamydiae.</title>
        <authorList>
            <person name="Collingro A."/>
            <person name="Tischler P."/>
            <person name="Weinmaier T."/>
            <person name="Penz T."/>
            <person name="Heinz E."/>
            <person name="Brunham R.C."/>
            <person name="Read T.D."/>
            <person name="Bavoil P.M."/>
            <person name="Sachse K."/>
            <person name="Kahane S."/>
            <person name="Friedman M.G."/>
            <person name="Rattei T."/>
            <person name="Myers G.S.A."/>
            <person name="Horn M."/>
        </authorList>
    </citation>
    <scope>NUCLEOTIDE SEQUENCE</scope>
    <source>
        <strain>Z</strain>
    </source>
</reference>
<dbReference type="PANTHER" id="PTHR33295:SF7">
    <property type="entry name" value="ATPASE"/>
    <property type="match status" value="1"/>
</dbReference>
<dbReference type="RefSeq" id="WP_013942777.1">
    <property type="nucleotide sequence ID" value="NC_015713.1"/>
</dbReference>
<keyword evidence="4" id="KW-1185">Reference proteome</keyword>
<name>F8L6H4_SIMNZ</name>
<evidence type="ECO:0000313" key="4">
    <source>
        <dbReference type="Proteomes" id="UP000000496"/>
    </source>
</evidence>
<proteinExistence type="predicted"/>
<evidence type="ECO:0000259" key="1">
    <source>
        <dbReference type="Pfam" id="PF13173"/>
    </source>
</evidence>
<dbReference type="InterPro" id="IPR025420">
    <property type="entry name" value="DUF4143"/>
</dbReference>
<dbReference type="KEGG" id="sng:SNE_A04330"/>
<dbReference type="Pfam" id="PF13635">
    <property type="entry name" value="DUF4143"/>
    <property type="match status" value="1"/>
</dbReference>
<organism evidence="3 4">
    <name type="scientific">Simkania negevensis (strain ATCC VR-1471 / DSM 27360 / Z)</name>
    <dbReference type="NCBI Taxonomy" id="331113"/>
    <lineage>
        <taxon>Bacteria</taxon>
        <taxon>Pseudomonadati</taxon>
        <taxon>Chlamydiota</taxon>
        <taxon>Chlamydiia</taxon>
        <taxon>Parachlamydiales</taxon>
        <taxon>Simkaniaceae</taxon>
        <taxon>Simkania</taxon>
    </lineage>
</organism>
<dbReference type="Pfam" id="PF13173">
    <property type="entry name" value="AAA_14"/>
    <property type="match status" value="1"/>
</dbReference>
<reference evidence="3 4" key="2">
    <citation type="journal article" date="2011" name="Mol. Biol. Evol.">
        <title>Unity in variety--the pan-genome of the Chlamydiae.</title>
        <authorList>
            <person name="Collingro A."/>
            <person name="Tischler P."/>
            <person name="Weinmaier T."/>
            <person name="Penz T."/>
            <person name="Heinz E."/>
            <person name="Brunham R.C."/>
            <person name="Read T.D."/>
            <person name="Bavoil P.M."/>
            <person name="Sachse K."/>
            <person name="Kahane S."/>
            <person name="Friedman M.G."/>
            <person name="Rattei T."/>
            <person name="Myers G.S."/>
            <person name="Horn M."/>
        </authorList>
    </citation>
    <scope>NUCLEOTIDE SEQUENCE [LARGE SCALE GENOMIC DNA]</scope>
    <source>
        <strain evidence="4">ATCC VR-1471 / Z</strain>
    </source>
</reference>
<feature type="domain" description="DUF4143" evidence="2">
    <location>
        <begin position="222"/>
        <end position="388"/>
    </location>
</feature>
<dbReference type="Proteomes" id="UP000000496">
    <property type="component" value="Chromosome gsn.131"/>
</dbReference>
<dbReference type="InterPro" id="IPR041682">
    <property type="entry name" value="AAA_14"/>
</dbReference>
<dbReference type="STRING" id="331113.SNE_A04330"/>
<dbReference type="AlphaFoldDB" id="F8L6H4"/>
<dbReference type="InterPro" id="IPR027417">
    <property type="entry name" value="P-loop_NTPase"/>
</dbReference>
<sequence length="442" mass="50619">MFRKIETELKDWHRKKCRLPLILRGARQVGKSYVVQKIGNELFENTLIIDFELQPSFCQCFESLDPQKIVNRLELMTGASINEGKTLLFLDEIQQCPRAIMALRYFKEKMPALHVIAAGSLLEFVMHETDFSFPVGRVQFLYMGPLSFSEFLLNAGEKKVLDFLDNVTVEEGIPSEIHNKLLELFRLYIVIGGMPATVHTYLETHSLSESHKIQLSLLQTYQNDFGKYASKTEYKYLQLLFEKAPSLVATHFKYVNVSNEIRSRELKVALEQLSYAGLINRVFATSASGVPLFAQIKETRFKILFLDIGLLHTSHKMNISELWEKDILQIHSGRLAEQVVGQQLLTLGDFYESPQLFFWKRESKSSSAEVDYLFTSGSAIIPIEVKAGKTERLRSLQTFMKEKQSPLGVKISMSPLLLDHSILSLPLYMIDQLPRFVSNLAF</sequence>